<dbReference type="EMBL" id="JAUSUT010000001">
    <property type="protein sequence ID" value="MDQ0381890.1"/>
    <property type="molecule type" value="Genomic_DNA"/>
</dbReference>
<dbReference type="GO" id="GO:0102810">
    <property type="term" value="F:glutarate-semialdehyde dehydrogenase (NADP+) activity"/>
    <property type="evidence" value="ECO:0007669"/>
    <property type="project" value="UniProtKB-EC"/>
</dbReference>
<dbReference type="CDD" id="cd07103">
    <property type="entry name" value="ALDH_F5_SSADH_GabD"/>
    <property type="match status" value="1"/>
</dbReference>
<dbReference type="Gene3D" id="3.40.605.10">
    <property type="entry name" value="Aldehyde Dehydrogenase, Chain A, domain 1"/>
    <property type="match status" value="1"/>
</dbReference>
<dbReference type="Proteomes" id="UP001229651">
    <property type="component" value="Unassembled WGS sequence"/>
</dbReference>
<gene>
    <name evidence="6" type="ORF">FB470_005884</name>
</gene>
<dbReference type="InterPro" id="IPR029510">
    <property type="entry name" value="Ald_DH_CS_GLU"/>
</dbReference>
<name>A0ABU0F2T0_9PSEU</name>
<feature type="domain" description="Aldehyde dehydrogenase" evidence="5">
    <location>
        <begin position="19"/>
        <end position="478"/>
    </location>
</feature>
<dbReference type="PROSITE" id="PS00687">
    <property type="entry name" value="ALDEHYDE_DEHYDR_GLU"/>
    <property type="match status" value="1"/>
</dbReference>
<dbReference type="EC" id="1.2.1.16" evidence="6"/>
<organism evidence="6 7">
    <name type="scientific">Amycolatopsis thermophila</name>
    <dbReference type="NCBI Taxonomy" id="206084"/>
    <lineage>
        <taxon>Bacteria</taxon>
        <taxon>Bacillati</taxon>
        <taxon>Actinomycetota</taxon>
        <taxon>Actinomycetes</taxon>
        <taxon>Pseudonocardiales</taxon>
        <taxon>Pseudonocardiaceae</taxon>
        <taxon>Amycolatopsis</taxon>
    </lineage>
</organism>
<dbReference type="InterPro" id="IPR016161">
    <property type="entry name" value="Ald_DH/histidinol_DH"/>
</dbReference>
<protein>
    <submittedName>
        <fullName evidence="6">Succinate-semialdehyde dehydrogenase/glutarate-semialdehyde dehydrogenase</fullName>
        <ecNumber evidence="6">1.2.1.16</ecNumber>
        <ecNumber evidence="6">1.2.1.20</ecNumber>
        <ecNumber evidence="6">1.2.1.79</ecNumber>
    </submittedName>
</protein>
<evidence type="ECO:0000256" key="3">
    <source>
        <dbReference type="RuleBase" id="RU003345"/>
    </source>
</evidence>
<evidence type="ECO:0000256" key="2">
    <source>
        <dbReference type="PROSITE-ProRule" id="PRU10007"/>
    </source>
</evidence>
<evidence type="ECO:0000256" key="4">
    <source>
        <dbReference type="SAM" id="MobiDB-lite"/>
    </source>
</evidence>
<dbReference type="InterPro" id="IPR016163">
    <property type="entry name" value="Ald_DH_C"/>
</dbReference>
<dbReference type="InterPro" id="IPR015590">
    <property type="entry name" value="Aldehyde_DH_dom"/>
</dbReference>
<sequence length="487" mass="50791">MSLLDTLDPARGLFVGGRWTTGSAGRFDVDDPADGRVIATVANGGPADATAAVDAADAAAATWAATPPRERSQVLHRAYELMMRDRDDLAALIVAENGKSRADALSEVAYAAEFLRWYGEEAVRVEGRYGVAPAGGSRTVVTYRPVGVAALVTPWNFPAAMATRKVGPALAAGCTVVFKPAAETPLTAFAITRLLTEAGLPAGVVNVVPTTDAAGVVTTWLEDPRVRKISFTGSTRVGKLLLRQAADRVVNASMELGGNAPFVVTADADLDAAVRGAMVAKFRGCGQVCVAANRFYVHADVVDEFVARFGKEVEALRVGPSSDAANAIGPLISPGAVEKVTSLVDDALARGARIAARAAVPAGTRGYFVAPTVLADVPADADVVREEIFGPVAPIVTWRDPRQMLTAVNASEAGLAAYVFAGDLQYAMRLGESIEAGMVGINRGLVSDPSAPFGGVKQSGLGREGSHEGLHEFTEPQTLSLDWPELP</sequence>
<dbReference type="SUPFAM" id="SSF53720">
    <property type="entry name" value="ALDH-like"/>
    <property type="match status" value="1"/>
</dbReference>
<evidence type="ECO:0000256" key="1">
    <source>
        <dbReference type="ARBA" id="ARBA00023002"/>
    </source>
</evidence>
<dbReference type="GO" id="GO:0036243">
    <property type="term" value="F:succinate-semialdehyde dehydrogenase (NADP+) activity"/>
    <property type="evidence" value="ECO:0007669"/>
    <property type="project" value="UniProtKB-EC"/>
</dbReference>
<dbReference type="PANTHER" id="PTHR43353:SF5">
    <property type="entry name" value="SUCCINATE-SEMIALDEHYDE DEHYDROGENASE, MITOCHONDRIAL"/>
    <property type="match status" value="1"/>
</dbReference>
<reference evidence="6 7" key="1">
    <citation type="submission" date="2023-07" db="EMBL/GenBank/DDBJ databases">
        <title>Sequencing the genomes of 1000 actinobacteria strains.</title>
        <authorList>
            <person name="Klenk H.-P."/>
        </authorList>
    </citation>
    <scope>NUCLEOTIDE SEQUENCE [LARGE SCALE GENOMIC DNA]</scope>
    <source>
        <strain evidence="6 7">DSM 45805</strain>
    </source>
</reference>
<evidence type="ECO:0000313" key="7">
    <source>
        <dbReference type="Proteomes" id="UP001229651"/>
    </source>
</evidence>
<dbReference type="EC" id="1.2.1.79" evidence="6"/>
<dbReference type="InterPro" id="IPR050740">
    <property type="entry name" value="Aldehyde_DH_Superfamily"/>
</dbReference>
<feature type="active site" evidence="2">
    <location>
        <position position="255"/>
    </location>
</feature>
<feature type="region of interest" description="Disordered" evidence="4">
    <location>
        <begin position="456"/>
        <end position="487"/>
    </location>
</feature>
<dbReference type="Gene3D" id="3.40.309.10">
    <property type="entry name" value="Aldehyde Dehydrogenase, Chain A, domain 2"/>
    <property type="match status" value="1"/>
</dbReference>
<dbReference type="EC" id="1.2.1.20" evidence="6"/>
<dbReference type="PANTHER" id="PTHR43353">
    <property type="entry name" value="SUCCINATE-SEMIALDEHYDE DEHYDROGENASE, MITOCHONDRIAL"/>
    <property type="match status" value="1"/>
</dbReference>
<proteinExistence type="inferred from homology"/>
<comment type="similarity">
    <text evidence="3">Belongs to the aldehyde dehydrogenase family.</text>
</comment>
<keyword evidence="7" id="KW-1185">Reference proteome</keyword>
<accession>A0ABU0F2T0</accession>
<dbReference type="Pfam" id="PF00171">
    <property type="entry name" value="Aldedh"/>
    <property type="match status" value="1"/>
</dbReference>
<evidence type="ECO:0000259" key="5">
    <source>
        <dbReference type="Pfam" id="PF00171"/>
    </source>
</evidence>
<comment type="caution">
    <text evidence="6">The sequence shown here is derived from an EMBL/GenBank/DDBJ whole genome shotgun (WGS) entry which is preliminary data.</text>
</comment>
<feature type="compositionally biased region" description="Basic and acidic residues" evidence="4">
    <location>
        <begin position="464"/>
        <end position="474"/>
    </location>
</feature>
<dbReference type="RefSeq" id="WP_306996632.1">
    <property type="nucleotide sequence ID" value="NZ_JAUSUT010000001.1"/>
</dbReference>
<evidence type="ECO:0000313" key="6">
    <source>
        <dbReference type="EMBL" id="MDQ0381890.1"/>
    </source>
</evidence>
<keyword evidence="1 3" id="KW-0560">Oxidoreductase</keyword>
<dbReference type="InterPro" id="IPR016162">
    <property type="entry name" value="Ald_DH_N"/>
</dbReference>